<keyword evidence="2" id="KW-1185">Reference proteome</keyword>
<organism evidence="1 2">
    <name type="scientific">Planobispora takensis</name>
    <dbReference type="NCBI Taxonomy" id="1367882"/>
    <lineage>
        <taxon>Bacteria</taxon>
        <taxon>Bacillati</taxon>
        <taxon>Actinomycetota</taxon>
        <taxon>Actinomycetes</taxon>
        <taxon>Streptosporangiales</taxon>
        <taxon>Streptosporangiaceae</taxon>
        <taxon>Planobispora</taxon>
    </lineage>
</organism>
<dbReference type="AlphaFoldDB" id="A0A8J3T3C0"/>
<reference evidence="1" key="1">
    <citation type="submission" date="2021-01" db="EMBL/GenBank/DDBJ databases">
        <title>Whole genome shotgun sequence of Planobispora takensis NBRC 109077.</title>
        <authorList>
            <person name="Komaki H."/>
            <person name="Tamura T."/>
        </authorList>
    </citation>
    <scope>NUCLEOTIDE SEQUENCE</scope>
    <source>
        <strain evidence="1">NBRC 109077</strain>
    </source>
</reference>
<dbReference type="RefSeq" id="WP_203879771.1">
    <property type="nucleotide sequence ID" value="NZ_BOOK01000071.1"/>
</dbReference>
<proteinExistence type="predicted"/>
<evidence type="ECO:0000313" key="2">
    <source>
        <dbReference type="Proteomes" id="UP000634476"/>
    </source>
</evidence>
<accession>A0A8J3T3C0</accession>
<protein>
    <submittedName>
        <fullName evidence="1">Uncharacterized protein</fullName>
    </submittedName>
</protein>
<dbReference type="EMBL" id="BOOK01000071">
    <property type="protein sequence ID" value="GII05564.1"/>
    <property type="molecule type" value="Genomic_DNA"/>
</dbReference>
<comment type="caution">
    <text evidence="1">The sequence shown here is derived from an EMBL/GenBank/DDBJ whole genome shotgun (WGS) entry which is preliminary data.</text>
</comment>
<gene>
    <name evidence="1" type="ORF">Pta02_75720</name>
</gene>
<sequence>MLIGQVGDLAGVADGAHDALAPPEQLLGELAAETAADASDSTRSAPMICFCTASPRSWRVSGLVVDWPGSGSWTPRPVRTSLVTCRKSKTSTSSGSVRASVET</sequence>
<name>A0A8J3T3C0_9ACTN</name>
<evidence type="ECO:0000313" key="1">
    <source>
        <dbReference type="EMBL" id="GII05564.1"/>
    </source>
</evidence>
<dbReference type="Proteomes" id="UP000634476">
    <property type="component" value="Unassembled WGS sequence"/>
</dbReference>